<reference evidence="1 2" key="1">
    <citation type="journal article" date="2015" name="Genome Announc.">
        <title>Complete genome sequence of Vibrio alginolyticus ATCC 17749.</title>
        <authorList>
            <person name="Liu X.F."/>
            <person name="Cao Y."/>
            <person name="Zhang H.L."/>
            <person name="Chen Y.J."/>
            <person name="Hu C.J."/>
        </authorList>
    </citation>
    <scope>NUCLEOTIDE SEQUENCE [LARGE SCALE GENOMIC DNA]</scope>
    <source>
        <strain evidence="2">ATCC 17749 / DSM 2171 / NBRC 15630 / NCIMB 1903 / NCTC 12160 / XII-53</strain>
    </source>
</reference>
<evidence type="ECO:0000313" key="1">
    <source>
        <dbReference type="EMBL" id="AGV18549.1"/>
    </source>
</evidence>
<organism evidence="1 2">
    <name type="scientific">Vibrio alginolyticus (strain ATCC 17749 / DSM 2171 / NBRC 15630 / NCIMB 1903 / NCTC 12160 / XII-53)</name>
    <dbReference type="NCBI Taxonomy" id="1219076"/>
    <lineage>
        <taxon>Bacteria</taxon>
        <taxon>Pseudomonadati</taxon>
        <taxon>Pseudomonadota</taxon>
        <taxon>Gammaproteobacteria</taxon>
        <taxon>Vibrionales</taxon>
        <taxon>Vibrionaceae</taxon>
        <taxon>Vibrio</taxon>
    </lineage>
</organism>
<evidence type="ECO:0000313" key="2">
    <source>
        <dbReference type="Proteomes" id="UP000016714"/>
    </source>
</evidence>
<accession>A0A2I3CF59</accession>
<dbReference type="HOGENOM" id="CLU_3223552_0_0_6"/>
<dbReference type="KEGG" id="vag:N646_2739"/>
<name>A0A2I3CF59_VIBAX</name>
<protein>
    <submittedName>
        <fullName evidence="1">Uncharacterized protein</fullName>
    </submittedName>
</protein>
<dbReference type="EMBL" id="CP006718">
    <property type="protein sequence ID" value="AGV18549.1"/>
    <property type="molecule type" value="Genomic_DNA"/>
</dbReference>
<gene>
    <name evidence="1" type="ORF">N646_2739</name>
</gene>
<dbReference type="AlphaFoldDB" id="A0A2I3CF59"/>
<sequence>MCKINIVKFHYFMKASSKKSCKILQVKVYQQNKILESALFPVRF</sequence>
<dbReference type="Proteomes" id="UP000016714">
    <property type="component" value="Chromosome 1"/>
</dbReference>
<proteinExistence type="predicted"/>